<dbReference type="KEGG" id="btab:109035432"/>
<evidence type="ECO:0008006" key="6">
    <source>
        <dbReference type="Google" id="ProtNLM"/>
    </source>
</evidence>
<evidence type="ECO:0000313" key="5">
    <source>
        <dbReference type="Proteomes" id="UP001152759"/>
    </source>
</evidence>
<proteinExistence type="inferred from homology"/>
<dbReference type="GO" id="GO:0016671">
    <property type="term" value="F:oxidoreductase activity, acting on a sulfur group of donors, disulfide as acceptor"/>
    <property type="evidence" value="ECO:0007669"/>
    <property type="project" value="InterPro"/>
</dbReference>
<keyword evidence="3" id="KW-0732">Signal</keyword>
<dbReference type="InterPro" id="IPR036249">
    <property type="entry name" value="Thioredoxin-like_sf"/>
</dbReference>
<dbReference type="Gene3D" id="3.40.30.10">
    <property type="entry name" value="Glutaredoxin"/>
    <property type="match status" value="1"/>
</dbReference>
<evidence type="ECO:0000313" key="4">
    <source>
        <dbReference type="EMBL" id="CAH0388376.1"/>
    </source>
</evidence>
<dbReference type="SUPFAM" id="SSF52833">
    <property type="entry name" value="Thioredoxin-like"/>
    <property type="match status" value="1"/>
</dbReference>
<evidence type="ECO:0000256" key="1">
    <source>
        <dbReference type="ARBA" id="ARBA00005679"/>
    </source>
</evidence>
<accession>A0A9P0F518</accession>
<evidence type="ECO:0000256" key="3">
    <source>
        <dbReference type="SAM" id="SignalP"/>
    </source>
</evidence>
<name>A0A9P0F518_BEMTA</name>
<dbReference type="InterPro" id="IPR004911">
    <property type="entry name" value="Interferon-induced_GILT"/>
</dbReference>
<dbReference type="Pfam" id="PF03227">
    <property type="entry name" value="GILT"/>
    <property type="match status" value="1"/>
</dbReference>
<dbReference type="PANTHER" id="PTHR13234:SF68">
    <property type="entry name" value="GH19763P"/>
    <property type="match status" value="1"/>
</dbReference>
<organism evidence="4 5">
    <name type="scientific">Bemisia tabaci</name>
    <name type="common">Sweetpotato whitefly</name>
    <name type="synonym">Aleurodes tabaci</name>
    <dbReference type="NCBI Taxonomy" id="7038"/>
    <lineage>
        <taxon>Eukaryota</taxon>
        <taxon>Metazoa</taxon>
        <taxon>Ecdysozoa</taxon>
        <taxon>Arthropoda</taxon>
        <taxon>Hexapoda</taxon>
        <taxon>Insecta</taxon>
        <taxon>Pterygota</taxon>
        <taxon>Neoptera</taxon>
        <taxon>Paraneoptera</taxon>
        <taxon>Hemiptera</taxon>
        <taxon>Sternorrhyncha</taxon>
        <taxon>Aleyrodoidea</taxon>
        <taxon>Aleyrodidae</taxon>
        <taxon>Aleyrodinae</taxon>
        <taxon>Bemisia</taxon>
    </lineage>
</organism>
<sequence>MEPHTFLLPALALFSLVATTFAKVPVTVYYESLCPDSRYFVRSILGQQYSKIADKIDLTFVPFGKARSLPNGNFQCQHGPRECRGNMLQACALSQLSKGKTQMDYVYCAMDRPGYNDKQCIEEAGLNYSEIENCMQNSLGRELLMNHEMDTISNTPAPAGKDRGPSFVPTIVLNKVYNDDDQNTAFSDMELAVCKYTVC</sequence>
<feature type="signal peptide" evidence="3">
    <location>
        <begin position="1"/>
        <end position="22"/>
    </location>
</feature>
<keyword evidence="5" id="KW-1185">Reference proteome</keyword>
<reference evidence="4" key="1">
    <citation type="submission" date="2021-12" db="EMBL/GenBank/DDBJ databases">
        <authorList>
            <person name="King R."/>
        </authorList>
    </citation>
    <scope>NUCLEOTIDE SEQUENCE</scope>
</reference>
<gene>
    <name evidence="4" type="ORF">BEMITA_LOCUS7291</name>
</gene>
<dbReference type="AlphaFoldDB" id="A0A9P0F518"/>
<comment type="similarity">
    <text evidence="1">Belongs to the GILT family.</text>
</comment>
<dbReference type="EMBL" id="OU963865">
    <property type="protein sequence ID" value="CAH0388376.1"/>
    <property type="molecule type" value="Genomic_DNA"/>
</dbReference>
<dbReference type="Proteomes" id="UP001152759">
    <property type="component" value="Chromosome 4"/>
</dbReference>
<protein>
    <recommendedName>
        <fullName evidence="6">Gamma-interferon inducible lysosomal thiol reductase</fullName>
    </recommendedName>
</protein>
<dbReference type="OrthoDB" id="958254at2759"/>
<evidence type="ECO:0000256" key="2">
    <source>
        <dbReference type="ARBA" id="ARBA00023180"/>
    </source>
</evidence>
<keyword evidence="2" id="KW-0325">Glycoprotein</keyword>
<dbReference type="PANTHER" id="PTHR13234">
    <property type="entry name" value="GAMMA-INTERFERON INDUCIBLE LYSOSOMAL THIOL REDUCTASE GILT"/>
    <property type="match status" value="1"/>
</dbReference>
<feature type="chain" id="PRO_5040419517" description="Gamma-interferon inducible lysosomal thiol reductase" evidence="3">
    <location>
        <begin position="23"/>
        <end position="199"/>
    </location>
</feature>